<reference evidence="1 2" key="1">
    <citation type="journal article" date="2014" name="Genome Biol. Evol.">
        <title>Comparative genomics and transcriptomics analyses reveal divergent lifestyle features of nematode endoparasitic fungus Hirsutella minnesotensis.</title>
        <authorList>
            <person name="Lai Y."/>
            <person name="Liu K."/>
            <person name="Zhang X."/>
            <person name="Zhang X."/>
            <person name="Li K."/>
            <person name="Wang N."/>
            <person name="Shu C."/>
            <person name="Wu Y."/>
            <person name="Wang C."/>
            <person name="Bushley K.E."/>
            <person name="Xiang M."/>
            <person name="Liu X."/>
        </authorList>
    </citation>
    <scope>NUCLEOTIDE SEQUENCE [LARGE SCALE GENOMIC DNA]</scope>
    <source>
        <strain evidence="1 2">3608</strain>
    </source>
</reference>
<dbReference type="Proteomes" id="UP000054481">
    <property type="component" value="Unassembled WGS sequence"/>
</dbReference>
<dbReference type="EMBL" id="KQ030575">
    <property type="protein sequence ID" value="KJZ71411.1"/>
    <property type="molecule type" value="Genomic_DNA"/>
</dbReference>
<dbReference type="AlphaFoldDB" id="A0A0F7ZGS7"/>
<dbReference type="OrthoDB" id="5152453at2759"/>
<evidence type="ECO:0000313" key="2">
    <source>
        <dbReference type="Proteomes" id="UP000054481"/>
    </source>
</evidence>
<sequence>MQGAANYGAWRRVYPLGFDREVQLAKRELHAVVRRAKRLYWRNLIDSFTDSESVFRAVRWLKSPGPFQAPPLRVDGRVYETQLEKAVALRRATLERRVTSDDIPDPWIPVNADKTVPFSDRISFGEVCDATLRTGNTPPGSDNITVRMLRAV</sequence>
<proteinExistence type="predicted"/>
<name>A0A0F7ZGS7_9HYPO</name>
<accession>A0A0F7ZGS7</accession>
<organism evidence="1 2">
    <name type="scientific">Hirsutella minnesotensis 3608</name>
    <dbReference type="NCBI Taxonomy" id="1043627"/>
    <lineage>
        <taxon>Eukaryota</taxon>
        <taxon>Fungi</taxon>
        <taxon>Dikarya</taxon>
        <taxon>Ascomycota</taxon>
        <taxon>Pezizomycotina</taxon>
        <taxon>Sordariomycetes</taxon>
        <taxon>Hypocreomycetidae</taxon>
        <taxon>Hypocreales</taxon>
        <taxon>Ophiocordycipitaceae</taxon>
        <taxon>Hirsutella</taxon>
    </lineage>
</organism>
<evidence type="ECO:0000313" key="1">
    <source>
        <dbReference type="EMBL" id="KJZ71411.1"/>
    </source>
</evidence>
<keyword evidence="2" id="KW-1185">Reference proteome</keyword>
<gene>
    <name evidence="1" type="ORF">HIM_09199</name>
</gene>
<protein>
    <submittedName>
        <fullName evidence="1">Uncharacterized protein</fullName>
    </submittedName>
</protein>